<dbReference type="Pfam" id="PF00145">
    <property type="entry name" value="DNA_methylase"/>
    <property type="match status" value="1"/>
</dbReference>
<dbReference type="InterPro" id="IPR001525">
    <property type="entry name" value="C5_MeTfrase"/>
</dbReference>
<protein>
    <recommendedName>
        <fullName evidence="4">DUF7869 domain-containing protein</fullName>
    </recommendedName>
</protein>
<keyword evidence="6" id="KW-1185">Reference proteome</keyword>
<dbReference type="Proteomes" id="UP001642484">
    <property type="component" value="Unassembled WGS sequence"/>
</dbReference>
<evidence type="ECO:0000313" key="6">
    <source>
        <dbReference type="Proteomes" id="UP001642484"/>
    </source>
</evidence>
<dbReference type="PANTHER" id="PTHR33153:SF3">
    <property type="entry name" value="TRAFFICKING PROTEIN PARTICLE COMPLEX SUBUNIT 11 DOMAIN-CONTAINING PROTEIN"/>
    <property type="match status" value="1"/>
</dbReference>
<dbReference type="InterPro" id="IPR029063">
    <property type="entry name" value="SAM-dependent_MTases_sf"/>
</dbReference>
<accession>A0ABP0PKP7</accession>
<dbReference type="InterPro" id="IPR057191">
    <property type="entry name" value="DUF7869"/>
</dbReference>
<dbReference type="Pfam" id="PF25273">
    <property type="entry name" value="DUF7869"/>
    <property type="match status" value="1"/>
</dbReference>
<dbReference type="EMBL" id="CAXAMN010023178">
    <property type="protein sequence ID" value="CAK9075737.1"/>
    <property type="molecule type" value="Genomic_DNA"/>
</dbReference>
<evidence type="ECO:0000256" key="2">
    <source>
        <dbReference type="ARBA" id="ARBA00022679"/>
    </source>
</evidence>
<feature type="domain" description="DUF7869" evidence="4">
    <location>
        <begin position="20"/>
        <end position="209"/>
    </location>
</feature>
<comment type="caution">
    <text evidence="5">The sequence shown here is derived from an EMBL/GenBank/DDBJ whole genome shotgun (WGS) entry which is preliminary data.</text>
</comment>
<dbReference type="Gene3D" id="3.40.50.150">
    <property type="entry name" value="Vaccinia Virus protein VP39"/>
    <property type="match status" value="1"/>
</dbReference>
<gene>
    <name evidence="5" type="ORF">CCMP2556_LOCUS37309</name>
</gene>
<dbReference type="SUPFAM" id="SSF53335">
    <property type="entry name" value="S-adenosyl-L-methionine-dependent methyltransferases"/>
    <property type="match status" value="1"/>
</dbReference>
<dbReference type="PANTHER" id="PTHR33153">
    <property type="entry name" value="MYND-TYPE DOMAIN-CONTAINING PROTEIN"/>
    <property type="match status" value="1"/>
</dbReference>
<keyword evidence="2" id="KW-0808">Transferase</keyword>
<keyword evidence="1" id="KW-0489">Methyltransferase</keyword>
<evidence type="ECO:0000256" key="1">
    <source>
        <dbReference type="ARBA" id="ARBA00022603"/>
    </source>
</evidence>
<feature type="region of interest" description="Disordered" evidence="3">
    <location>
        <begin position="1153"/>
        <end position="1182"/>
    </location>
</feature>
<proteinExistence type="predicted"/>
<reference evidence="5 6" key="1">
    <citation type="submission" date="2024-02" db="EMBL/GenBank/DDBJ databases">
        <authorList>
            <person name="Chen Y."/>
            <person name="Shah S."/>
            <person name="Dougan E. K."/>
            <person name="Thang M."/>
            <person name="Chan C."/>
        </authorList>
    </citation>
    <scope>NUCLEOTIDE SEQUENCE [LARGE SCALE GENOMIC DNA]</scope>
</reference>
<evidence type="ECO:0000313" key="5">
    <source>
        <dbReference type="EMBL" id="CAK9075737.1"/>
    </source>
</evidence>
<evidence type="ECO:0000256" key="3">
    <source>
        <dbReference type="SAM" id="MobiDB-lite"/>
    </source>
</evidence>
<sequence length="1408" mass="158369">MDQAKLRVPRWGYKRISKAMEKVFRPALHLVGTYTHGYKLQLSLADEDQKKNSETSIELVCTALCSVLQSVGTVPLMVHLQQDTTYREGKNTFMLTFMMLLQVLCCVRITTLGFLRTAHSHDDIDQCFGQISRLLMGKTCSSADGMISILQDCIMSNAPNENSASGRIRGSVAEASKLDEVSLWKDFVGQVGIKFKGLRHIHYFRFCHRRDLGPEVLDNVLNLEEFGRGFEPNPTDTFLVTKRWLADHTVLRAICVVPESMAKDIRTGFTLPRGTAPRRSISETPVVARLAEMESPRYDLIRQKLEGLGYVISGELYNTADYGLPQQRRRAWLLCIIKAELATSEEQLANDMRLFMRRNAKLKKRIQEIQPFATTCSARELAILAVAVEELALDHKVDAMKELTVIQDQNFQRSNFPKSDIFSISCLIPGGKYIINTIIEDSMTFSKKLGLIDSDATAEQFMDKFLTMKDWAAARPLGLGFLLKLFVLTLNMNTTRQSYVLKMAPASDMTSAMIKRIIRQNVDSKKLAVSSYEWSEILAAMQKEGEAVSVQTAMDMYNANPEVTAHGGSSAKDSEASIPIDWSLPMSSLSQEMIFCRIRTNFERSTAIIQNPSDRKKYRQTEEELMSLRNLLCLWASVRDFCSTRLKDFHEFDKLIRTSTAKDIELREILESRPAVFAVSMLPSAQRQALEEARMQEEGISLDVEKERLKVRDARWTYFQSALERDQKLLMCVKEAPQKVEALRHRKAVAWRLQQAQLGEKVVNAYQDKFLRCDLVNKVELAQQKINEFRSFVVALNGELTFCGCAQSAGCSELDVYYITVVDLNVPGAKSSERVQELCSCLQFSNDLCPQRHVGLVELPEYAKKASKRGLADEEQELQNTLWSLRQTCDSRWICPFDIHPSADAQTNRRRFSTGRLVCNMDGAEDNIFLTSSELGTAGRPLSHECITLPLSREIIVPESLSPDGDLKQAERVRPSVETCSAQKGTKRWMQLLQSLLTMGGGSPLKGKPVVVLNLTGYIEDAFEMRLQEMELKGGFRTNNLYYQSVWWINKENFGHARLSREITDAWISRRFSHGGHQFSAEAPDLSQAELDAIPGATSTHLDSMKFEVLERTGPGNAFSIKVDEHKFWSQQSGEIGEKYNELRGRHLELIGRSRADESSPGEELPSTAVDSEVTPQDPSSVQCTELDSLSKLEASVGIDFKCASEVSNIELILAKDSSLWILASQDKNIPKFTLLGGFGNGQWVAQSDSQPGIDFAMPDGDKTIIQVDEASFSSEAQGVSTCSLFKLLVRSEREKGSVDHRMSFLDISRKDDAAVDPGSDGFNIGIKTAMKFRCMRDPRSSSGEDRVTAKNLFSKCLAAASNSDLITKVFRFRYERVGQNWKIQRPYVISSKGFSVKKDKPLKLTKA</sequence>
<evidence type="ECO:0000259" key="4">
    <source>
        <dbReference type="Pfam" id="PF25273"/>
    </source>
</evidence>
<organism evidence="5 6">
    <name type="scientific">Durusdinium trenchii</name>
    <dbReference type="NCBI Taxonomy" id="1381693"/>
    <lineage>
        <taxon>Eukaryota</taxon>
        <taxon>Sar</taxon>
        <taxon>Alveolata</taxon>
        <taxon>Dinophyceae</taxon>
        <taxon>Suessiales</taxon>
        <taxon>Symbiodiniaceae</taxon>
        <taxon>Durusdinium</taxon>
    </lineage>
</organism>
<name>A0ABP0PKP7_9DINO</name>